<evidence type="ECO:0000256" key="1">
    <source>
        <dbReference type="RuleBase" id="RU003814"/>
    </source>
</evidence>
<evidence type="ECO:0000313" key="2">
    <source>
        <dbReference type="EMBL" id="MFC4261186.1"/>
    </source>
</evidence>
<name>A0ABV8QLJ4_9GAMM</name>
<organism evidence="2 3">
    <name type="scientific">Marinobacter lacisalsi</name>
    <dbReference type="NCBI Taxonomy" id="475979"/>
    <lineage>
        <taxon>Bacteria</taxon>
        <taxon>Pseudomonadati</taxon>
        <taxon>Pseudomonadota</taxon>
        <taxon>Gammaproteobacteria</taxon>
        <taxon>Pseudomonadales</taxon>
        <taxon>Marinobacteraceae</taxon>
        <taxon>Marinobacter</taxon>
    </lineage>
</organism>
<dbReference type="SUPFAM" id="SSF100950">
    <property type="entry name" value="NagB/RpiA/CoA transferase-like"/>
    <property type="match status" value="1"/>
</dbReference>
<dbReference type="InterPro" id="IPR000649">
    <property type="entry name" value="IF-2B-related"/>
</dbReference>
<gene>
    <name evidence="2" type="ORF">ACFOZ5_19365</name>
</gene>
<dbReference type="InterPro" id="IPR042529">
    <property type="entry name" value="IF_2B-like_C"/>
</dbReference>
<sequence>MLTFEERIRAIVADREHGSSTLLQWTLDALGDKDGTSPTRAQQRWALHELKGIDHSMVVVHHLLDTLGTEPGNDLPERVRAYARQWSDIPARVARQLLSVRDWSNARVLLHSHSGMLLSAVEHMHHSAPGIVFWQTRSLPGGEGVTQYRRLLDRGIDCELVDDADVADLAPSLEAAWLGVDQFDSRCFVNKVGSKRIGEAMTNAGKPLFALGDSRKRVQQVRYSTELFEAVPLSKGIYLVTESGACPSVPGTDEFFVTSQTPPI</sequence>
<dbReference type="RefSeq" id="WP_379890484.1">
    <property type="nucleotide sequence ID" value="NZ_JBHSDI010000064.1"/>
</dbReference>
<reference evidence="3" key="1">
    <citation type="journal article" date="2019" name="Int. J. Syst. Evol. Microbiol.">
        <title>The Global Catalogue of Microorganisms (GCM) 10K type strain sequencing project: providing services to taxonomists for standard genome sequencing and annotation.</title>
        <authorList>
            <consortium name="The Broad Institute Genomics Platform"/>
            <consortium name="The Broad Institute Genome Sequencing Center for Infectious Disease"/>
            <person name="Wu L."/>
            <person name="Ma J."/>
        </authorList>
    </citation>
    <scope>NUCLEOTIDE SEQUENCE [LARGE SCALE GENOMIC DNA]</scope>
    <source>
        <strain evidence="3">CECT 7297</strain>
    </source>
</reference>
<dbReference type="Pfam" id="PF01008">
    <property type="entry name" value="IF-2B"/>
    <property type="match status" value="1"/>
</dbReference>
<dbReference type="Gene3D" id="3.40.50.10470">
    <property type="entry name" value="Translation initiation factor eif-2b, domain 2"/>
    <property type="match status" value="1"/>
</dbReference>
<dbReference type="Proteomes" id="UP001595798">
    <property type="component" value="Unassembled WGS sequence"/>
</dbReference>
<protein>
    <submittedName>
        <fullName evidence="2">Uncharacterized protein</fullName>
    </submittedName>
</protein>
<evidence type="ECO:0000313" key="3">
    <source>
        <dbReference type="Proteomes" id="UP001595798"/>
    </source>
</evidence>
<dbReference type="InterPro" id="IPR037171">
    <property type="entry name" value="NagB/RpiA_transferase-like"/>
</dbReference>
<accession>A0ABV8QLJ4</accession>
<dbReference type="EMBL" id="JBHSDI010000064">
    <property type="protein sequence ID" value="MFC4261186.1"/>
    <property type="molecule type" value="Genomic_DNA"/>
</dbReference>
<proteinExistence type="inferred from homology"/>
<comment type="caution">
    <text evidence="2">The sequence shown here is derived from an EMBL/GenBank/DDBJ whole genome shotgun (WGS) entry which is preliminary data.</text>
</comment>
<keyword evidence="3" id="KW-1185">Reference proteome</keyword>
<comment type="similarity">
    <text evidence="1">Belongs to the eIF-2B alpha/beta/delta subunits family.</text>
</comment>